<dbReference type="EMBL" id="DF967973">
    <property type="protein sequence ID" value="GAP16012.1"/>
    <property type="molecule type" value="Genomic_DNA"/>
</dbReference>
<dbReference type="PANTHER" id="PTHR46313:SF3">
    <property type="entry name" value="PROLYCOPENE ISOMERASE, CHLOROPLASTIC"/>
    <property type="match status" value="1"/>
</dbReference>
<name>A0A0K8MZE9_9CHLR</name>
<evidence type="ECO:0000259" key="1">
    <source>
        <dbReference type="Pfam" id="PF01593"/>
    </source>
</evidence>
<feature type="domain" description="Amine oxidase" evidence="1">
    <location>
        <begin position="13"/>
        <end position="486"/>
    </location>
</feature>
<keyword evidence="3" id="KW-1185">Reference proteome</keyword>
<dbReference type="InterPro" id="IPR036188">
    <property type="entry name" value="FAD/NAD-bd_sf"/>
</dbReference>
<dbReference type="Pfam" id="PF01593">
    <property type="entry name" value="Amino_oxidase"/>
    <property type="match status" value="1"/>
</dbReference>
<dbReference type="RefSeq" id="WP_075075408.1">
    <property type="nucleotide sequence ID" value="NZ_DF967973.1"/>
</dbReference>
<gene>
    <name evidence="2" type="ORF">LARV_03807</name>
</gene>
<evidence type="ECO:0000313" key="2">
    <source>
        <dbReference type="EMBL" id="GAP16012.1"/>
    </source>
</evidence>
<dbReference type="SUPFAM" id="SSF51905">
    <property type="entry name" value="FAD/NAD(P)-binding domain"/>
    <property type="match status" value="1"/>
</dbReference>
<dbReference type="GO" id="GO:0016116">
    <property type="term" value="P:carotenoid metabolic process"/>
    <property type="evidence" value="ECO:0007669"/>
    <property type="project" value="InterPro"/>
</dbReference>
<sequence length="504" mass="56482">MQDKSILIIGAGFAGLAAGIYAQMNGYRSQIYEMHTLPGGLCTAWKRKGYTIDGCIHWLVGSSPQSASNRIWREVGVAQGREFVNADEYMRYEGADGRTVIFYSNIDRLEQHLIALSPKDEAVIREFTRAVRLGIALDQQPTDQDAPLVKLGKAIRLGWTFLTCRKDLMRWMNTSTDQFVERIQDPLLREAFKSTWPSNFSMIFMAFTFSYLSDQNAGYPIGGSLPMSQALEQRYLGLGGQIHYSQRVEKILVEHDRAVGIRLADGSEVRAGRVISAADGHATIFDMLDGRYTDEKVREPYEKWPVFPSLVYVGLGVNRTFADEPKTVSGISFPLRQPQEIGGEQVERIDAHIFNQDPTLAPPGKTALTVMLTADYAYWKELGRDPAAYTEKKDQIARQIVAALEERFPGIGGQIEMVDVATPLTFERYTGNWKGSFEGFMITPENANVILKPMSQRLPGLENFYMCGQWVEPGGGLPTGIMSGRRLLQAVCKEDNQRFISRAD</sequence>
<dbReference type="STRING" id="360412.LARV_03807"/>
<dbReference type="PANTHER" id="PTHR46313">
    <property type="match status" value="1"/>
</dbReference>
<protein>
    <submittedName>
        <fullName evidence="2">Phytoene dehydrogenase</fullName>
    </submittedName>
</protein>
<organism evidence="2">
    <name type="scientific">Longilinea arvoryzae</name>
    <dbReference type="NCBI Taxonomy" id="360412"/>
    <lineage>
        <taxon>Bacteria</taxon>
        <taxon>Bacillati</taxon>
        <taxon>Chloroflexota</taxon>
        <taxon>Anaerolineae</taxon>
        <taxon>Anaerolineales</taxon>
        <taxon>Anaerolineaceae</taxon>
        <taxon>Longilinea</taxon>
    </lineage>
</organism>
<evidence type="ECO:0000313" key="3">
    <source>
        <dbReference type="Proteomes" id="UP000055060"/>
    </source>
</evidence>
<accession>A0A0K8MZE9</accession>
<dbReference type="InterPro" id="IPR002937">
    <property type="entry name" value="Amino_oxidase"/>
</dbReference>
<dbReference type="GO" id="GO:0016491">
    <property type="term" value="F:oxidoreductase activity"/>
    <property type="evidence" value="ECO:0007669"/>
    <property type="project" value="InterPro"/>
</dbReference>
<reference evidence="2" key="1">
    <citation type="submission" date="2015-07" db="EMBL/GenBank/DDBJ databases">
        <title>Draft Genome Sequences of Anaerolinea thermolimosa IMO-1, Bellilinea caldifistulae GOMI-1, Leptolinea tardivitalis YMTK-2, Levilinea saccharolytica KIBI-1,Longilinea arvoryzae KOME-1, Previously Described as Members of the Anaerolineaceae (Chloroflexi).</title>
        <authorList>
            <person name="Sekiguchi Y."/>
            <person name="Ohashi A."/>
            <person name="Matsuura N."/>
            <person name="Tourlousse M.D."/>
        </authorList>
    </citation>
    <scope>NUCLEOTIDE SEQUENCE [LARGE SCALE GENOMIC DNA]</scope>
    <source>
        <strain evidence="2">KOME-1</strain>
    </source>
</reference>
<proteinExistence type="predicted"/>
<dbReference type="Gene3D" id="3.50.50.60">
    <property type="entry name" value="FAD/NAD(P)-binding domain"/>
    <property type="match status" value="2"/>
</dbReference>
<dbReference type="Proteomes" id="UP000055060">
    <property type="component" value="Unassembled WGS sequence"/>
</dbReference>
<dbReference type="InterPro" id="IPR045892">
    <property type="entry name" value="CrtISO-like"/>
</dbReference>
<dbReference type="AlphaFoldDB" id="A0A0K8MZE9"/>